<evidence type="ECO:0000313" key="3">
    <source>
        <dbReference type="Proteomes" id="UP001059596"/>
    </source>
</evidence>
<dbReference type="Proteomes" id="UP001059596">
    <property type="component" value="Unassembled WGS sequence"/>
</dbReference>
<comment type="caution">
    <text evidence="2">The sequence shown here is derived from an EMBL/GenBank/DDBJ whole genome shotgun (WGS) entry which is preliminary data.</text>
</comment>
<organism evidence="2 3">
    <name type="scientific">Drosophila gunungcola</name>
    <name type="common">fruit fly</name>
    <dbReference type="NCBI Taxonomy" id="103775"/>
    <lineage>
        <taxon>Eukaryota</taxon>
        <taxon>Metazoa</taxon>
        <taxon>Ecdysozoa</taxon>
        <taxon>Arthropoda</taxon>
        <taxon>Hexapoda</taxon>
        <taxon>Insecta</taxon>
        <taxon>Pterygota</taxon>
        <taxon>Neoptera</taxon>
        <taxon>Endopterygota</taxon>
        <taxon>Diptera</taxon>
        <taxon>Brachycera</taxon>
        <taxon>Muscomorpha</taxon>
        <taxon>Ephydroidea</taxon>
        <taxon>Drosophilidae</taxon>
        <taxon>Drosophila</taxon>
        <taxon>Sophophora</taxon>
    </lineage>
</organism>
<feature type="chain" id="PRO_5040280632" evidence="1">
    <location>
        <begin position="16"/>
        <end position="60"/>
    </location>
</feature>
<evidence type="ECO:0000256" key="1">
    <source>
        <dbReference type="SAM" id="SignalP"/>
    </source>
</evidence>
<keyword evidence="1" id="KW-0732">Signal</keyword>
<feature type="non-terminal residue" evidence="2">
    <location>
        <position position="60"/>
    </location>
</feature>
<dbReference type="AlphaFoldDB" id="A0A9Q0BL14"/>
<proteinExistence type="predicted"/>
<dbReference type="EMBL" id="JAMKOV010000024">
    <property type="protein sequence ID" value="KAI8036097.1"/>
    <property type="molecule type" value="Genomic_DNA"/>
</dbReference>
<gene>
    <name evidence="2" type="ORF">M5D96_011191</name>
</gene>
<accession>A0A9Q0BL14</accession>
<reference evidence="2" key="1">
    <citation type="journal article" date="2023" name="Genome Biol. Evol.">
        <title>Long-read-based Genome Assembly of Drosophila gunungcola Reveals Fewer Chemosensory Genes in Flower-breeding Species.</title>
        <authorList>
            <person name="Negi A."/>
            <person name="Liao B.Y."/>
            <person name="Yeh S.D."/>
        </authorList>
    </citation>
    <scope>NUCLEOTIDE SEQUENCE</scope>
    <source>
        <strain evidence="2">Sukarami</strain>
    </source>
</reference>
<name>A0A9Q0BL14_9MUSC</name>
<feature type="signal peptide" evidence="1">
    <location>
        <begin position="1"/>
        <end position="15"/>
    </location>
</feature>
<keyword evidence="3" id="KW-1185">Reference proteome</keyword>
<sequence>MILIYLFCIKIPVQAFFFQNFDNNPLKRVDKNVPGKRATNQIIHPKATKKHRHIQKQVVI</sequence>
<protein>
    <submittedName>
        <fullName evidence="2">Uncharacterized protein</fullName>
    </submittedName>
</protein>
<evidence type="ECO:0000313" key="2">
    <source>
        <dbReference type="EMBL" id="KAI8036097.1"/>
    </source>
</evidence>